<protein>
    <recommendedName>
        <fullName evidence="2">NTF2 domain-containing protein</fullName>
    </recommendedName>
</protein>
<gene>
    <name evidence="3" type="ORF">B0H15DRAFT_1027784</name>
</gene>
<dbReference type="Gene3D" id="3.10.450.50">
    <property type="match status" value="1"/>
</dbReference>
<feature type="region of interest" description="Disordered" evidence="1">
    <location>
        <begin position="416"/>
        <end position="464"/>
    </location>
</feature>
<name>A0AAD6TRI8_9AGAR</name>
<organism evidence="3 4">
    <name type="scientific">Mycena belliarum</name>
    <dbReference type="NCBI Taxonomy" id="1033014"/>
    <lineage>
        <taxon>Eukaryota</taxon>
        <taxon>Fungi</taxon>
        <taxon>Dikarya</taxon>
        <taxon>Basidiomycota</taxon>
        <taxon>Agaricomycotina</taxon>
        <taxon>Agaricomycetes</taxon>
        <taxon>Agaricomycetidae</taxon>
        <taxon>Agaricales</taxon>
        <taxon>Marasmiineae</taxon>
        <taxon>Mycenaceae</taxon>
        <taxon>Mycena</taxon>
    </lineage>
</organism>
<feature type="compositionally biased region" description="Polar residues" evidence="1">
    <location>
        <begin position="174"/>
        <end position="192"/>
    </location>
</feature>
<dbReference type="Proteomes" id="UP001222325">
    <property type="component" value="Unassembled WGS sequence"/>
</dbReference>
<feature type="region of interest" description="Disordered" evidence="1">
    <location>
        <begin position="1"/>
        <end position="204"/>
    </location>
</feature>
<feature type="domain" description="NTF2" evidence="2">
    <location>
        <begin position="491"/>
        <end position="624"/>
    </location>
</feature>
<feature type="compositionally biased region" description="Basic and acidic residues" evidence="1">
    <location>
        <begin position="151"/>
        <end position="161"/>
    </location>
</feature>
<dbReference type="SUPFAM" id="SSF54427">
    <property type="entry name" value="NTF2-like"/>
    <property type="match status" value="1"/>
</dbReference>
<dbReference type="EMBL" id="JARJCN010000132">
    <property type="protein sequence ID" value="KAJ7070319.1"/>
    <property type="molecule type" value="Genomic_DNA"/>
</dbReference>
<comment type="caution">
    <text evidence="3">The sequence shown here is derived from an EMBL/GenBank/DDBJ whole genome shotgun (WGS) entry which is preliminary data.</text>
</comment>
<proteinExistence type="predicted"/>
<evidence type="ECO:0000256" key="1">
    <source>
        <dbReference type="SAM" id="MobiDB-lite"/>
    </source>
</evidence>
<feature type="compositionally biased region" description="Basic residues" evidence="1">
    <location>
        <begin position="1"/>
        <end position="10"/>
    </location>
</feature>
<dbReference type="AlphaFoldDB" id="A0AAD6TRI8"/>
<feature type="region of interest" description="Disordered" evidence="1">
    <location>
        <begin position="237"/>
        <end position="260"/>
    </location>
</feature>
<evidence type="ECO:0000313" key="3">
    <source>
        <dbReference type="EMBL" id="KAJ7070319.1"/>
    </source>
</evidence>
<dbReference type="InterPro" id="IPR018222">
    <property type="entry name" value="Nuclear_transport_factor_2_euk"/>
</dbReference>
<sequence length="644" mass="70590">MSLARNRHPPSVKPTAPIAHAEDSQPNESIDKRRAVPSLVLPSKSQPRSDYRHGFQGKNRGRGGIPNARGGHRNMSLGQASPAPGSDSTLPSRRVKGHPIPFPMPAQSAPVPQSAPMRQGYPIQMTKSSATRDYAAQPPAAPSFRSAPISRRQDAPRRDYHTQPSAQPRVGPSFTVTPRTENTQTRVHSIQTVVPPRAGPSLIPRTENARTARPIPKLIQAVVTLPHPQQTILQAVPRDVNSPPPPKRRRVHEPAIKREEPAVTILPAAQSHAPNSNYPPPLTQPRAHEPNVKLEESVETIPPVNQPHAQTPTLPGPPLPPAHIKLEIRTPSPPLANPPRRAITAGSKRYFPVPSDCVRALNPDFIANRRAWARRECAVLRDLGLHIDKFFFRDDGMVIEWTSPEPVWLDTLRPVRSRPRPRPSAAHEVEIIDVDAEPPPPDALQPSSPRHASPIALQPPEGGDGVTEIAISSAQVEQLTAEEEQVQLEQLSLDFIQQYILTFDRDRAALAPAYAEDAIVSFRDTNFARPSKFTFQRAASSTSKRTMPSLPALAGLRFSPAGGTIALDYDTVVLESGQEVLLSVYTQLTGPATPTLALDQSFVLRRSAADPEWPLVAISHVMVVRETPWVRWTGTLEGLCRKDG</sequence>
<accession>A0AAD6TRI8</accession>
<reference evidence="3" key="1">
    <citation type="submission" date="2023-03" db="EMBL/GenBank/DDBJ databases">
        <title>Massive genome expansion in bonnet fungi (Mycena s.s.) driven by repeated elements and novel gene families across ecological guilds.</title>
        <authorList>
            <consortium name="Lawrence Berkeley National Laboratory"/>
            <person name="Harder C.B."/>
            <person name="Miyauchi S."/>
            <person name="Viragh M."/>
            <person name="Kuo A."/>
            <person name="Thoen E."/>
            <person name="Andreopoulos B."/>
            <person name="Lu D."/>
            <person name="Skrede I."/>
            <person name="Drula E."/>
            <person name="Henrissat B."/>
            <person name="Morin E."/>
            <person name="Kohler A."/>
            <person name="Barry K."/>
            <person name="LaButti K."/>
            <person name="Morin E."/>
            <person name="Salamov A."/>
            <person name="Lipzen A."/>
            <person name="Mereny Z."/>
            <person name="Hegedus B."/>
            <person name="Baldrian P."/>
            <person name="Stursova M."/>
            <person name="Weitz H."/>
            <person name="Taylor A."/>
            <person name="Grigoriev I.V."/>
            <person name="Nagy L.G."/>
            <person name="Martin F."/>
            <person name="Kauserud H."/>
        </authorList>
    </citation>
    <scope>NUCLEOTIDE SEQUENCE</scope>
    <source>
        <strain evidence="3">CBHHK173m</strain>
    </source>
</reference>
<keyword evidence="4" id="KW-1185">Reference proteome</keyword>
<dbReference type="InterPro" id="IPR032710">
    <property type="entry name" value="NTF2-like_dom_sf"/>
</dbReference>
<evidence type="ECO:0000313" key="4">
    <source>
        <dbReference type="Proteomes" id="UP001222325"/>
    </source>
</evidence>
<feature type="region of interest" description="Disordered" evidence="1">
    <location>
        <begin position="292"/>
        <end position="337"/>
    </location>
</feature>
<evidence type="ECO:0000259" key="2">
    <source>
        <dbReference type="PROSITE" id="PS50177"/>
    </source>
</evidence>
<feature type="compositionally biased region" description="Low complexity" evidence="1">
    <location>
        <begin position="105"/>
        <end position="117"/>
    </location>
</feature>
<dbReference type="PROSITE" id="PS50177">
    <property type="entry name" value="NTF2_DOMAIN"/>
    <property type="match status" value="1"/>
</dbReference>